<keyword evidence="1" id="KW-0472">Membrane</keyword>
<keyword evidence="1" id="KW-0812">Transmembrane</keyword>
<accession>A0A8J3Z5E8</accession>
<evidence type="ECO:0000256" key="1">
    <source>
        <dbReference type="SAM" id="Phobius"/>
    </source>
</evidence>
<organism evidence="2 3">
    <name type="scientific">Virgisporangium aurantiacum</name>
    <dbReference type="NCBI Taxonomy" id="175570"/>
    <lineage>
        <taxon>Bacteria</taxon>
        <taxon>Bacillati</taxon>
        <taxon>Actinomycetota</taxon>
        <taxon>Actinomycetes</taxon>
        <taxon>Micromonosporales</taxon>
        <taxon>Micromonosporaceae</taxon>
        <taxon>Virgisporangium</taxon>
    </lineage>
</organism>
<protein>
    <submittedName>
        <fullName evidence="2">Membrane protein</fullName>
    </submittedName>
</protein>
<proteinExistence type="predicted"/>
<keyword evidence="1" id="KW-1133">Transmembrane helix</keyword>
<evidence type="ECO:0000313" key="2">
    <source>
        <dbReference type="EMBL" id="GIJ55581.1"/>
    </source>
</evidence>
<name>A0A8J3Z5E8_9ACTN</name>
<sequence length="161" mass="17079">MSDLIIIGYDDHDTARQSYEQVIELQKDHIVELTGLAVVTVDSGGHTHVDTPTKIVSGSATGGALWGAVFGLLFLVPVAGAVLGGALGALFGKLSQSGIDKSFRDRVQSLLEPGKAAVVIMSRQRTEDKFTDALKPFGGRILKTSLSSEQERELADDIEAA</sequence>
<dbReference type="RefSeq" id="WP_203992586.1">
    <property type="nucleotide sequence ID" value="NZ_BOPG01000019.1"/>
</dbReference>
<dbReference type="Pfam" id="PF06897">
    <property type="entry name" value="DUF1269"/>
    <property type="match status" value="1"/>
</dbReference>
<dbReference type="AlphaFoldDB" id="A0A8J3Z5E8"/>
<dbReference type="InterPro" id="IPR009200">
    <property type="entry name" value="DUF1269_membrane"/>
</dbReference>
<comment type="caution">
    <text evidence="2">The sequence shown here is derived from an EMBL/GenBank/DDBJ whole genome shotgun (WGS) entry which is preliminary data.</text>
</comment>
<evidence type="ECO:0000313" key="3">
    <source>
        <dbReference type="Proteomes" id="UP000612585"/>
    </source>
</evidence>
<feature type="transmembrane region" description="Helical" evidence="1">
    <location>
        <begin position="64"/>
        <end position="91"/>
    </location>
</feature>
<keyword evidence="3" id="KW-1185">Reference proteome</keyword>
<dbReference type="Proteomes" id="UP000612585">
    <property type="component" value="Unassembled WGS sequence"/>
</dbReference>
<dbReference type="EMBL" id="BOPG01000019">
    <property type="protein sequence ID" value="GIJ55581.1"/>
    <property type="molecule type" value="Genomic_DNA"/>
</dbReference>
<reference evidence="2" key="1">
    <citation type="submission" date="2021-01" db="EMBL/GenBank/DDBJ databases">
        <title>Whole genome shotgun sequence of Virgisporangium aurantiacum NBRC 16421.</title>
        <authorList>
            <person name="Komaki H."/>
            <person name="Tamura T."/>
        </authorList>
    </citation>
    <scope>NUCLEOTIDE SEQUENCE</scope>
    <source>
        <strain evidence="2">NBRC 16421</strain>
    </source>
</reference>
<gene>
    <name evidence="2" type="ORF">Vau01_030970</name>
</gene>